<dbReference type="Proteomes" id="UP000240985">
    <property type="component" value="Segment"/>
</dbReference>
<dbReference type="GO" id="GO:0016787">
    <property type="term" value="F:hydrolase activity"/>
    <property type="evidence" value="ECO:0007669"/>
    <property type="project" value="UniProtKB-KW"/>
</dbReference>
<dbReference type="Pfam" id="PF23780">
    <property type="entry name" value="S-AdoMet_lyase"/>
    <property type="match status" value="1"/>
</dbReference>
<keyword evidence="2" id="KW-1185">Reference proteome</keyword>
<reference evidence="1 2" key="1">
    <citation type="submission" date="2018-02" db="EMBL/GenBank/DDBJ databases">
        <title>Complete Genome Sequence of Ebrios, a novel T7-like phage isolated from the Lagoon Ebrie in Abidjan.</title>
        <authorList>
            <person name="Ngazoa-Kakou S."/>
            <person name="Philippe C."/>
            <person name="Tremblay D.M."/>
            <person name="Loignon S."/>
            <person name="Koudou A."/>
            <person name="Abole A."/>
            <person name="Coulibaly D.N."/>
            <person name="Kan Kouassi S."/>
            <person name="Kouame-Sina M."/>
            <person name="Aoussi S."/>
            <person name="Dosso M."/>
            <person name="Moineau S."/>
        </authorList>
    </citation>
    <scope>NUCLEOTIDE SEQUENCE [LARGE SCALE GENOMIC DNA]</scope>
</reference>
<dbReference type="EMBL" id="MG966531">
    <property type="protein sequence ID" value="AWL54346.1"/>
    <property type="molecule type" value="Genomic_DNA"/>
</dbReference>
<gene>
    <name evidence="1" type="ORF">ebrios_1</name>
</gene>
<keyword evidence="1" id="KW-0378">Hydrolase</keyword>
<protein>
    <submittedName>
        <fullName evidence="1">S-adenosyl-L-methionine hydrolase, phage-associated</fullName>
    </submittedName>
</protein>
<accession>A0A2S2HFG5</accession>
<proteinExistence type="predicted"/>
<name>A0A2S2HFG5_9CAUD</name>
<evidence type="ECO:0000313" key="1">
    <source>
        <dbReference type="EMBL" id="AWL54346.1"/>
    </source>
</evidence>
<sequence>MIFTKEPANVFYVLVSAFRSNLDDAENMSRHRHMVSTLRAAEGLYGSIESTDLTGCYREEIASAPTEEKTVRVRCKDKVQALNVARLACNEWEQDCVLVYNSQTHTASLMYAKGLDGYKTERLGSFQEVPKGAPLQGCYTIDEFGRRWQVQ</sequence>
<evidence type="ECO:0000313" key="2">
    <source>
        <dbReference type="Proteomes" id="UP000240985"/>
    </source>
</evidence>
<organism evidence="1 2">
    <name type="scientific">Escherichia phage Ebrios</name>
    <dbReference type="NCBI Taxonomy" id="2099356"/>
    <lineage>
        <taxon>Viruses</taxon>
        <taxon>Duplodnaviria</taxon>
        <taxon>Heunggongvirae</taxon>
        <taxon>Uroviricota</taxon>
        <taxon>Caudoviricetes</taxon>
        <taxon>Autographivirales</taxon>
        <taxon>Autotranscriptaviridae</taxon>
        <taxon>Studiervirinae</taxon>
        <taxon>Ebriosvirus</taxon>
        <taxon>Ebriosvirus ebrios</taxon>
        <taxon>Teseptimavirus ebrios</taxon>
    </lineage>
</organism>
<dbReference type="InterPro" id="IPR057548">
    <property type="entry name" value="S-AdoMet_lyase-like"/>
</dbReference>